<comment type="caution">
    <text evidence="3">The sequence shown here is derived from an EMBL/GenBank/DDBJ whole genome shotgun (WGS) entry which is preliminary data.</text>
</comment>
<dbReference type="InterPro" id="IPR042100">
    <property type="entry name" value="Bug_dom1"/>
</dbReference>
<feature type="signal peptide" evidence="2">
    <location>
        <begin position="1"/>
        <end position="21"/>
    </location>
</feature>
<feature type="chain" id="PRO_5046037076" evidence="2">
    <location>
        <begin position="22"/>
        <end position="327"/>
    </location>
</feature>
<dbReference type="PANTHER" id="PTHR42928:SF1">
    <property type="entry name" value="BLR4371 PROTEIN"/>
    <property type="match status" value="1"/>
</dbReference>
<organism evidence="3 4">
    <name type="scientific">Pseudogemmobacter faecipullorum</name>
    <dbReference type="NCBI Taxonomy" id="2755041"/>
    <lineage>
        <taxon>Bacteria</taxon>
        <taxon>Pseudomonadati</taxon>
        <taxon>Pseudomonadota</taxon>
        <taxon>Alphaproteobacteria</taxon>
        <taxon>Rhodobacterales</taxon>
        <taxon>Paracoccaceae</taxon>
        <taxon>Pseudogemmobacter</taxon>
    </lineage>
</organism>
<sequence length="327" mass="34773">MKTYMTAATAALVLSVTAAQAWEPTRPIEIVVPFSPGGASDQMARTIQGIIQKNNLIAVPVVVVNKPAAAGAEAMLDIKAAAGDPQKLLTTSTGVFLTPMTTKLDLSWKDYTPVAMLAEDAFGLWVNAAAPWQSAGEFAEAAKASAVPLKVGGTGSKREDQLIALGVNKVAGVNTVYIPHTGGGQASTQLAGGHIDATTNNPAEEVANWRGGATRPLCVFSAEPIPYTEKVTETQSWNDVPTCASQGLDVQYQMLRGIFMPGGVTEEQQAFYVDLFTKVAATEEWVEYMERSALLPAFRSGDDFVSYLSAEEEKHRAMLDAAGFLVQ</sequence>
<keyword evidence="2" id="KW-0732">Signal</keyword>
<evidence type="ECO:0000313" key="4">
    <source>
        <dbReference type="Proteomes" id="UP001198571"/>
    </source>
</evidence>
<accession>A0ABS8CPD4</accession>
<dbReference type="Proteomes" id="UP001198571">
    <property type="component" value="Unassembled WGS sequence"/>
</dbReference>
<evidence type="ECO:0000256" key="2">
    <source>
        <dbReference type="SAM" id="SignalP"/>
    </source>
</evidence>
<protein>
    <submittedName>
        <fullName evidence="3">Tripartite tricarboxylate transporter substrate binding protein</fullName>
    </submittedName>
</protein>
<comment type="similarity">
    <text evidence="1">Belongs to the UPF0065 (bug) family.</text>
</comment>
<dbReference type="Pfam" id="PF03401">
    <property type="entry name" value="TctC"/>
    <property type="match status" value="1"/>
</dbReference>
<dbReference type="Gene3D" id="3.40.190.10">
    <property type="entry name" value="Periplasmic binding protein-like II"/>
    <property type="match status" value="1"/>
</dbReference>
<evidence type="ECO:0000313" key="3">
    <source>
        <dbReference type="EMBL" id="MCB5411259.1"/>
    </source>
</evidence>
<dbReference type="PIRSF" id="PIRSF017082">
    <property type="entry name" value="YflP"/>
    <property type="match status" value="1"/>
</dbReference>
<name>A0ABS8CPD4_9RHOB</name>
<gene>
    <name evidence="3" type="ORF">H0485_14800</name>
</gene>
<dbReference type="PANTHER" id="PTHR42928">
    <property type="entry name" value="TRICARBOXYLATE-BINDING PROTEIN"/>
    <property type="match status" value="1"/>
</dbReference>
<reference evidence="3 4" key="1">
    <citation type="submission" date="2020-07" db="EMBL/GenBank/DDBJ databases">
        <title>Pseudogemmobacter sp. nov., isolated from poultry manure in Taiwan.</title>
        <authorList>
            <person name="Lin S.-Y."/>
            <person name="Tang Y.-S."/>
            <person name="Young C.-C."/>
        </authorList>
    </citation>
    <scope>NUCLEOTIDE SEQUENCE [LARGE SCALE GENOMIC DNA]</scope>
    <source>
        <strain evidence="3 4">CC-YST710</strain>
    </source>
</reference>
<dbReference type="CDD" id="cd07012">
    <property type="entry name" value="PBP2_Bug_TTT"/>
    <property type="match status" value="1"/>
</dbReference>
<keyword evidence="4" id="KW-1185">Reference proteome</keyword>
<proteinExistence type="inferred from homology"/>
<dbReference type="InterPro" id="IPR005064">
    <property type="entry name" value="BUG"/>
</dbReference>
<dbReference type="Gene3D" id="3.40.190.150">
    <property type="entry name" value="Bordetella uptake gene, domain 1"/>
    <property type="match status" value="1"/>
</dbReference>
<dbReference type="EMBL" id="JACDXX010000014">
    <property type="protein sequence ID" value="MCB5411259.1"/>
    <property type="molecule type" value="Genomic_DNA"/>
</dbReference>
<dbReference type="RefSeq" id="WP_226936730.1">
    <property type="nucleotide sequence ID" value="NZ_JACDXX010000014.1"/>
</dbReference>
<evidence type="ECO:0000256" key="1">
    <source>
        <dbReference type="ARBA" id="ARBA00006987"/>
    </source>
</evidence>